<name>A0A0C9V6I3_SPHS4</name>
<dbReference type="Proteomes" id="UP000054279">
    <property type="component" value="Unassembled WGS sequence"/>
</dbReference>
<organism evidence="1 2">
    <name type="scientific">Sphaerobolus stellatus (strain SS14)</name>
    <dbReference type="NCBI Taxonomy" id="990650"/>
    <lineage>
        <taxon>Eukaryota</taxon>
        <taxon>Fungi</taxon>
        <taxon>Dikarya</taxon>
        <taxon>Basidiomycota</taxon>
        <taxon>Agaricomycotina</taxon>
        <taxon>Agaricomycetes</taxon>
        <taxon>Phallomycetidae</taxon>
        <taxon>Geastrales</taxon>
        <taxon>Sphaerobolaceae</taxon>
        <taxon>Sphaerobolus</taxon>
    </lineage>
</organism>
<evidence type="ECO:0000313" key="2">
    <source>
        <dbReference type="Proteomes" id="UP000054279"/>
    </source>
</evidence>
<keyword evidence="2" id="KW-1185">Reference proteome</keyword>
<protein>
    <recommendedName>
        <fullName evidence="3">F-box domain-containing protein</fullName>
    </recommendedName>
</protein>
<proteinExistence type="predicted"/>
<dbReference type="HOGENOM" id="CLU_647533_0_0_1"/>
<sequence length="430" mass="48706">MSFLQTSEVLSIDETFPTEVMQLIFSFAIPRIAPDAFHRIQNCSNGLLSGDPYPDEVREVILNTSKRWRIMFNATPQAWSTIVPIPGHRCARRNLERCLDNSAGELLDVYFPPGVHLVQGWFDTQVFISLLRPHTARFSRFYTHFNPFQEEILLLQSLFLQENIQHFHLRELGLSSGDRMMVMTAARVNFPSLTHLALSDDLMEVFRQLDVGNLRNLTSLRLIFAWRNTEMQDLRLLGFCSRLETLDIEVQALASYHQNANGIINLESLKYLKMSVPDPEVAGMLFASVSMPRLTHLVVSFVSKAERYTSINGILGEGHDHLTHLSIHNTSLQNISLASLPNLTALRLFHCRLGPASLSRTLDLGSLWKIRLHACQIFVEDVVDLILMRQKLGLVTRVMTLDQQGVGLEGLVNEAFGHGDVVYSVRDELG</sequence>
<gene>
    <name evidence="1" type="ORF">M422DRAFT_50634</name>
</gene>
<reference evidence="1 2" key="1">
    <citation type="submission" date="2014-06" db="EMBL/GenBank/DDBJ databases">
        <title>Evolutionary Origins and Diversification of the Mycorrhizal Mutualists.</title>
        <authorList>
            <consortium name="DOE Joint Genome Institute"/>
            <consortium name="Mycorrhizal Genomics Consortium"/>
            <person name="Kohler A."/>
            <person name="Kuo A."/>
            <person name="Nagy L.G."/>
            <person name="Floudas D."/>
            <person name="Copeland A."/>
            <person name="Barry K.W."/>
            <person name="Cichocki N."/>
            <person name="Veneault-Fourrey C."/>
            <person name="LaButti K."/>
            <person name="Lindquist E.A."/>
            <person name="Lipzen A."/>
            <person name="Lundell T."/>
            <person name="Morin E."/>
            <person name="Murat C."/>
            <person name="Riley R."/>
            <person name="Ohm R."/>
            <person name="Sun H."/>
            <person name="Tunlid A."/>
            <person name="Henrissat B."/>
            <person name="Grigoriev I.V."/>
            <person name="Hibbett D.S."/>
            <person name="Martin F."/>
        </authorList>
    </citation>
    <scope>NUCLEOTIDE SEQUENCE [LARGE SCALE GENOMIC DNA]</scope>
    <source>
        <strain evidence="1 2">SS14</strain>
    </source>
</reference>
<dbReference type="AlphaFoldDB" id="A0A0C9V6I3"/>
<accession>A0A0C9V6I3</accession>
<evidence type="ECO:0008006" key="3">
    <source>
        <dbReference type="Google" id="ProtNLM"/>
    </source>
</evidence>
<evidence type="ECO:0000313" key="1">
    <source>
        <dbReference type="EMBL" id="KIJ37197.1"/>
    </source>
</evidence>
<dbReference type="Gene3D" id="3.80.10.10">
    <property type="entry name" value="Ribonuclease Inhibitor"/>
    <property type="match status" value="1"/>
</dbReference>
<dbReference type="EMBL" id="KN837171">
    <property type="protein sequence ID" value="KIJ37197.1"/>
    <property type="molecule type" value="Genomic_DNA"/>
</dbReference>
<dbReference type="InterPro" id="IPR032675">
    <property type="entry name" value="LRR_dom_sf"/>
</dbReference>
<dbReference type="SUPFAM" id="SSF52058">
    <property type="entry name" value="L domain-like"/>
    <property type="match status" value="1"/>
</dbReference>